<dbReference type="EMBL" id="JAMYWD010000001">
    <property type="protein sequence ID" value="KAJ4980465.1"/>
    <property type="molecule type" value="Genomic_DNA"/>
</dbReference>
<gene>
    <name evidence="1" type="ORF">NE237_031302</name>
</gene>
<evidence type="ECO:0000313" key="2">
    <source>
        <dbReference type="Proteomes" id="UP001141806"/>
    </source>
</evidence>
<name>A0A9Q0L1C2_9MAGN</name>
<proteinExistence type="predicted"/>
<dbReference type="AlphaFoldDB" id="A0A9Q0L1C2"/>
<protein>
    <submittedName>
        <fullName evidence="1">Uncharacterized protein</fullName>
    </submittedName>
</protein>
<reference evidence="1" key="1">
    <citation type="journal article" date="2023" name="Plant J.">
        <title>The genome of the king protea, Protea cynaroides.</title>
        <authorList>
            <person name="Chang J."/>
            <person name="Duong T.A."/>
            <person name="Schoeman C."/>
            <person name="Ma X."/>
            <person name="Roodt D."/>
            <person name="Barker N."/>
            <person name="Li Z."/>
            <person name="Van de Peer Y."/>
            <person name="Mizrachi E."/>
        </authorList>
    </citation>
    <scope>NUCLEOTIDE SEQUENCE</scope>
    <source>
        <tissue evidence="1">Young leaves</tissue>
    </source>
</reference>
<sequence length="240" mass="26914">MQFKKMVKNSSFIQTTADVLISCHSLLRRSLSLEHERFSGENTGCTQQHEQSCLCICVPTLSSCRHYLHFYKIADKLDRDFLDEYRGRRGVSAFASTSSLLRGDPEDEVKKVSGKGEAEIEAQVEAPVTGKENRRRSSTKFVFSKGVFRMETWCVLSSSLLVLFHTFGEDGSGAGSSPVLFPIDEVKKVSGKGEAKIQAQVEAPVTGKENKQRSSTRFVFSKGVKTEPEGTRRRRTRFPF</sequence>
<organism evidence="1 2">
    <name type="scientific">Protea cynaroides</name>
    <dbReference type="NCBI Taxonomy" id="273540"/>
    <lineage>
        <taxon>Eukaryota</taxon>
        <taxon>Viridiplantae</taxon>
        <taxon>Streptophyta</taxon>
        <taxon>Embryophyta</taxon>
        <taxon>Tracheophyta</taxon>
        <taxon>Spermatophyta</taxon>
        <taxon>Magnoliopsida</taxon>
        <taxon>Proteales</taxon>
        <taxon>Proteaceae</taxon>
        <taxon>Protea</taxon>
    </lineage>
</organism>
<dbReference type="Proteomes" id="UP001141806">
    <property type="component" value="Unassembled WGS sequence"/>
</dbReference>
<comment type="caution">
    <text evidence="1">The sequence shown here is derived from an EMBL/GenBank/DDBJ whole genome shotgun (WGS) entry which is preliminary data.</text>
</comment>
<accession>A0A9Q0L1C2</accession>
<keyword evidence="2" id="KW-1185">Reference proteome</keyword>
<evidence type="ECO:0000313" key="1">
    <source>
        <dbReference type="EMBL" id="KAJ4980465.1"/>
    </source>
</evidence>